<feature type="compositionally biased region" description="Polar residues" evidence="1">
    <location>
        <begin position="749"/>
        <end position="774"/>
    </location>
</feature>
<dbReference type="InterPro" id="IPR032675">
    <property type="entry name" value="LRR_dom_sf"/>
</dbReference>
<dbReference type="InterPro" id="IPR051279">
    <property type="entry name" value="PP1-Reg/Actin-Interact_Protein"/>
</dbReference>
<dbReference type="Pfam" id="PF13516">
    <property type="entry name" value="LRR_6"/>
    <property type="match status" value="1"/>
</dbReference>
<organism evidence="3 4">
    <name type="scientific">Mya arenaria</name>
    <name type="common">Soft-shell clam</name>
    <dbReference type="NCBI Taxonomy" id="6604"/>
    <lineage>
        <taxon>Eukaryota</taxon>
        <taxon>Metazoa</taxon>
        <taxon>Spiralia</taxon>
        <taxon>Lophotrochozoa</taxon>
        <taxon>Mollusca</taxon>
        <taxon>Bivalvia</taxon>
        <taxon>Autobranchia</taxon>
        <taxon>Heteroconchia</taxon>
        <taxon>Euheterodonta</taxon>
        <taxon>Imparidentia</taxon>
        <taxon>Neoheterodontei</taxon>
        <taxon>Myida</taxon>
        <taxon>Myoidea</taxon>
        <taxon>Myidae</taxon>
        <taxon>Mya</taxon>
    </lineage>
</organism>
<feature type="compositionally biased region" description="Basic and acidic residues" evidence="1">
    <location>
        <begin position="606"/>
        <end position="620"/>
    </location>
</feature>
<feature type="compositionally biased region" description="Low complexity" evidence="1">
    <location>
        <begin position="816"/>
        <end position="834"/>
    </location>
</feature>
<feature type="compositionally biased region" description="Basic and acidic residues" evidence="1">
    <location>
        <begin position="977"/>
        <end position="1009"/>
    </location>
</feature>
<dbReference type="Gene3D" id="3.80.10.10">
    <property type="entry name" value="Ribonuclease Inhibitor"/>
    <property type="match status" value="1"/>
</dbReference>
<evidence type="ECO:0000313" key="4">
    <source>
        <dbReference type="Proteomes" id="UP001164746"/>
    </source>
</evidence>
<evidence type="ECO:0000259" key="2">
    <source>
        <dbReference type="Pfam" id="PF17888"/>
    </source>
</evidence>
<keyword evidence="4" id="KW-1185">Reference proteome</keyword>
<feature type="compositionally biased region" description="Polar residues" evidence="1">
    <location>
        <begin position="848"/>
        <end position="863"/>
    </location>
</feature>
<feature type="non-terminal residue" evidence="3">
    <location>
        <position position="1009"/>
    </location>
</feature>
<sequence length="1009" mass="110799">MSLERFLAFSTYRLFILTAKIPTKIDANFHYLDIKSIESKRPNQSVEVCNEILHVIKKNSVIESLFLSNTGISTEFVKRLSTTAMVDTQLQRLDLSNNLNIDDFGAEYLIGALSSRGKQCTYLDLTGTKVTSKGLNKVAEAMNRSPHVFSALQTLKLSTVAAGKSDDLQSMYAFLASPTMLNHLDLSGTEVEIDKLMTPLQRGCSQNLTTLKLSRVAYSRRTKDVVVQSSFKQFFATVVTLKLVDLSYVRIPPEALKDLFLGITSNRNLKDVHVDITGCEVTAVGVQTLTNCLPSTQNIARLDLTGLVKGQNSALNERELVVESLSLADSKLKDSMNMIINALGSNMSLTEIDISGNQMGDLGARMLSKALQINNKLRTIVWDKNNTTCLGFEDVALALEKSYTLHKMPIERLLQRNHSPQKYSSDQAYRLQQGFLISSTQQTVDRLVVQTQDTINALSLTDSLQPYTNAVQAAKVNIADADNSKTLLPQLYDIAIQSQKTGNDVSQKLNTVAEELKTVLENQMKKTVREMLEITVNQCSGIMTDPDSPKLMQRKSYARKIRPQSVIDKAVVQQALDAEKKSSLDPISQGSHSPRSGSRSPSTDGSCDREHVRSHDRVDQSKSSSKSRSSKSDSPTPQKPVKVPRSRPKKSKSKTSSQVALDSSASKASIPKIEVTSADGNDLDPDPLYDNAPDVRGSPRCHRSNIVPDKEVELDVVPELPEYGKLTHVTKDRARVKRNVDEGVDNFFSKASSTPTTPVSNGPDSGNKTPSSGGFSLFGKKTPPKPSPTSKRVSDVKETEEDEEDFVPSKERKPSSGDTSSQNSNQNNGSESGSIKGSLERKFDKSAQKLSGSSLERGSSPRVSSERGQKSSGIALERSQSPRVSFGKGQKGPNNSEETPEEAKNDEKKTKSDSEDSDAEHENGESQKVVGLKKSDSTSSSGSEKVAKKPLKVPMKLKSVEKPVEKEVESDIDETEEAKTEEKEEKEAATTVKDDKEKVDDKTEEEKKE</sequence>
<dbReference type="PANTHER" id="PTHR24112:SF66">
    <property type="entry name" value="LEUCINE-RICH REPEAT, ISOFORM F"/>
    <property type="match status" value="1"/>
</dbReference>
<gene>
    <name evidence="3" type="ORF">MAR_026159</name>
</gene>
<feature type="region of interest" description="Disordered" evidence="1">
    <location>
        <begin position="579"/>
        <end position="706"/>
    </location>
</feature>
<feature type="region of interest" description="Disordered" evidence="1">
    <location>
        <begin position="735"/>
        <end position="1009"/>
    </location>
</feature>
<feature type="compositionally biased region" description="Basic residues" evidence="1">
    <location>
        <begin position="642"/>
        <end position="653"/>
    </location>
</feature>
<dbReference type="InterPro" id="IPR041245">
    <property type="entry name" value="CARMIL_PH"/>
</dbReference>
<evidence type="ECO:0000313" key="3">
    <source>
        <dbReference type="EMBL" id="WAR11979.1"/>
    </source>
</evidence>
<dbReference type="SMART" id="SM00368">
    <property type="entry name" value="LRR_RI"/>
    <property type="match status" value="2"/>
</dbReference>
<protein>
    <submittedName>
        <fullName evidence="3">CARL1-like protein</fullName>
    </submittedName>
</protein>
<evidence type="ECO:0000256" key="1">
    <source>
        <dbReference type="SAM" id="MobiDB-lite"/>
    </source>
</evidence>
<feature type="domain" description="CARMIL pleckstrin homology" evidence="2">
    <location>
        <begin position="4"/>
        <end position="54"/>
    </location>
</feature>
<reference evidence="3" key="1">
    <citation type="submission" date="2022-11" db="EMBL/GenBank/DDBJ databases">
        <title>Centuries of genome instability and evolution in soft-shell clam transmissible cancer (bioRxiv).</title>
        <authorList>
            <person name="Hart S.F.M."/>
            <person name="Yonemitsu M.A."/>
            <person name="Giersch R.M."/>
            <person name="Beal B.F."/>
            <person name="Arriagada G."/>
            <person name="Davis B.W."/>
            <person name="Ostrander E.A."/>
            <person name="Goff S.P."/>
            <person name="Metzger M.J."/>
        </authorList>
    </citation>
    <scope>NUCLEOTIDE SEQUENCE</scope>
    <source>
        <strain evidence="3">MELC-2E11</strain>
        <tissue evidence="3">Siphon/mantle</tissue>
    </source>
</reference>
<dbReference type="InterPro" id="IPR001611">
    <property type="entry name" value="Leu-rich_rpt"/>
</dbReference>
<proteinExistence type="predicted"/>
<feature type="compositionally biased region" description="Low complexity" evidence="1">
    <location>
        <begin position="588"/>
        <end position="602"/>
    </location>
</feature>
<dbReference type="SUPFAM" id="SSF52047">
    <property type="entry name" value="RNI-like"/>
    <property type="match status" value="1"/>
</dbReference>
<dbReference type="EMBL" id="CP111019">
    <property type="protein sequence ID" value="WAR11979.1"/>
    <property type="molecule type" value="Genomic_DNA"/>
</dbReference>
<feature type="compositionally biased region" description="Basic and acidic residues" evidence="1">
    <location>
        <begin position="958"/>
        <end position="969"/>
    </location>
</feature>
<dbReference type="PANTHER" id="PTHR24112">
    <property type="entry name" value="LEUCINE-RICH REPEAT, ISOFORM F-RELATED"/>
    <property type="match status" value="1"/>
</dbReference>
<accession>A0ABY7ESR4</accession>
<dbReference type="Proteomes" id="UP001164746">
    <property type="component" value="Chromosome 8"/>
</dbReference>
<feature type="compositionally biased region" description="Basic and acidic residues" evidence="1">
    <location>
        <begin position="901"/>
        <end position="925"/>
    </location>
</feature>
<dbReference type="Pfam" id="PF17888">
    <property type="entry name" value="Carm_PH"/>
    <property type="match status" value="1"/>
</dbReference>
<feature type="compositionally biased region" description="Basic and acidic residues" evidence="1">
    <location>
        <begin position="838"/>
        <end position="847"/>
    </location>
</feature>
<name>A0ABY7ESR4_MYAAR</name>